<keyword evidence="3" id="KW-1185">Reference proteome</keyword>
<feature type="chain" id="PRO_5046637710" evidence="1">
    <location>
        <begin position="26"/>
        <end position="614"/>
    </location>
</feature>
<dbReference type="RefSeq" id="WP_020511122.1">
    <property type="nucleotide sequence ID" value="NZ_JBIAZU010000007.1"/>
</dbReference>
<proteinExistence type="predicted"/>
<dbReference type="InterPro" id="IPR014441">
    <property type="entry name" value="UCP006425_b-propeller"/>
</dbReference>
<evidence type="ECO:0000313" key="3">
    <source>
        <dbReference type="Proteomes" id="UP001602245"/>
    </source>
</evidence>
<sequence length="614" mass="64414">MRRRLLICAVLSVLPLAGCTSTPDAPEPKPVVPAPAPPLTLVAFDSCDKLLTELRAAAMRSLTAYGYFGAQPMPLAAEAGAMKADSGSMRAMDAAVPAPAATSFSGTNVHEQGVDEPDVVKTDGRRIVTVSGGVLHVIDAATRTETGRLTLGLGGGAPLLLAGDRALVLGNGSMTAIDQVGPKVRDPGPQIGYPGSELILVDLAGTPRVISRYRGDGRVVDARQTGNVARVVLGSNPRIVFPYNATGSEKSQLQRNKQVVNRTKVEAWLPQWEVTTGASTTSGHVDCGSVSRPASFSGASMLTVLTFDLTAPALTDGNPVSVVADGDIVYGTTDSLYIANDQRWRIDSMAGKAAPDTEIFKFALTEGEKPRFEASGAVPGMLLNQYSMSEWDGNLRVATTDLGSRSSAVRVLAPRGTKLTQVGEIDGLGKGEQIYAVRFLGPRGYVVTFRQTDPLFSLDLSDPSRPRLAGELKISGYSAHLQPVGDDLLVGVGQEASAQGVRNGVLISLFDVANPADPRRLAKYVVPDSTSEAEFDPHALLWWPATNLLVLPISGNGVLGLRVQNGAIAPVGALNGQAISRSLVIGDQLWTLGDSGLGVAELSTLDQIGFVSFG</sequence>
<dbReference type="SUPFAM" id="SSF69322">
    <property type="entry name" value="Tricorn protease domain 2"/>
    <property type="match status" value="1"/>
</dbReference>
<name>A0ABW6WSJ9_9ACTN</name>
<reference evidence="2 3" key="1">
    <citation type="submission" date="2024-10" db="EMBL/GenBank/DDBJ databases">
        <title>The Natural Products Discovery Center: Release of the First 8490 Sequenced Strains for Exploring Actinobacteria Biosynthetic Diversity.</title>
        <authorList>
            <person name="Kalkreuter E."/>
            <person name="Kautsar S.A."/>
            <person name="Yang D."/>
            <person name="Bader C.D."/>
            <person name="Teijaro C.N."/>
            <person name="Fluegel L."/>
            <person name="Davis C.M."/>
            <person name="Simpson J.R."/>
            <person name="Lauterbach L."/>
            <person name="Steele A.D."/>
            <person name="Gui C."/>
            <person name="Meng S."/>
            <person name="Li G."/>
            <person name="Viehrig K."/>
            <person name="Ye F."/>
            <person name="Su P."/>
            <person name="Kiefer A.F."/>
            <person name="Nichols A."/>
            <person name="Cepeda A.J."/>
            <person name="Yan W."/>
            <person name="Fan B."/>
            <person name="Jiang Y."/>
            <person name="Adhikari A."/>
            <person name="Zheng C.-J."/>
            <person name="Schuster L."/>
            <person name="Cowan T.M."/>
            <person name="Smanski M.J."/>
            <person name="Chevrette M.G."/>
            <person name="De Carvalho L.P.S."/>
            <person name="Shen B."/>
        </authorList>
    </citation>
    <scope>NUCLEOTIDE SEQUENCE [LARGE SCALE GENOMIC DNA]</scope>
    <source>
        <strain evidence="2 3">NPDC000087</strain>
    </source>
</reference>
<dbReference type="EMBL" id="JBIAZU010000007">
    <property type="protein sequence ID" value="MFF5295157.1"/>
    <property type="molecule type" value="Genomic_DNA"/>
</dbReference>
<dbReference type="Proteomes" id="UP001602245">
    <property type="component" value="Unassembled WGS sequence"/>
</dbReference>
<dbReference type="InterPro" id="IPR019198">
    <property type="entry name" value="Beta_propeller_containing"/>
</dbReference>
<keyword evidence="1" id="KW-0732">Signal</keyword>
<dbReference type="PIRSF" id="PIRSF006425">
    <property type="entry name" value="UCP006425_WD40"/>
    <property type="match status" value="1"/>
</dbReference>
<feature type="signal peptide" evidence="1">
    <location>
        <begin position="1"/>
        <end position="25"/>
    </location>
</feature>
<organism evidence="2 3">
    <name type="scientific">Paractinoplanes globisporus</name>
    <dbReference type="NCBI Taxonomy" id="113565"/>
    <lineage>
        <taxon>Bacteria</taxon>
        <taxon>Bacillati</taxon>
        <taxon>Actinomycetota</taxon>
        <taxon>Actinomycetes</taxon>
        <taxon>Micromonosporales</taxon>
        <taxon>Micromonosporaceae</taxon>
        <taxon>Paractinoplanes</taxon>
    </lineage>
</organism>
<evidence type="ECO:0000256" key="1">
    <source>
        <dbReference type="SAM" id="SignalP"/>
    </source>
</evidence>
<dbReference type="Pfam" id="PF09826">
    <property type="entry name" value="Beta_propel"/>
    <property type="match status" value="1"/>
</dbReference>
<gene>
    <name evidence="2" type="ORF">ACFY35_37445</name>
</gene>
<accession>A0ABW6WSJ9</accession>
<evidence type="ECO:0000313" key="2">
    <source>
        <dbReference type="EMBL" id="MFF5295157.1"/>
    </source>
</evidence>
<protein>
    <submittedName>
        <fullName evidence="2">Beta-propeller domain-containing protein</fullName>
    </submittedName>
</protein>
<comment type="caution">
    <text evidence="2">The sequence shown here is derived from an EMBL/GenBank/DDBJ whole genome shotgun (WGS) entry which is preliminary data.</text>
</comment>